<keyword evidence="3 11" id="KW-0808">Transferase</keyword>
<dbReference type="GO" id="GO:0035556">
    <property type="term" value="P:intracellular signal transduction"/>
    <property type="evidence" value="ECO:0007669"/>
    <property type="project" value="TreeGrafter"/>
</dbReference>
<feature type="compositionally biased region" description="Polar residues" evidence="9">
    <location>
        <begin position="104"/>
        <end position="120"/>
    </location>
</feature>
<evidence type="ECO:0000256" key="5">
    <source>
        <dbReference type="ARBA" id="ARBA00022777"/>
    </source>
</evidence>
<dbReference type="GO" id="GO:0106310">
    <property type="term" value="F:protein serine kinase activity"/>
    <property type="evidence" value="ECO:0007669"/>
    <property type="project" value="RHEA"/>
</dbReference>
<gene>
    <name evidence="11" type="ORF">TGFOU_304740</name>
</gene>
<dbReference type="InterPro" id="IPR050236">
    <property type="entry name" value="Ser_Thr_kinase_AGC"/>
</dbReference>
<dbReference type="PROSITE" id="PS50011">
    <property type="entry name" value="PROTEIN_KINASE_DOM"/>
    <property type="match status" value="1"/>
</dbReference>
<dbReference type="EC" id="2.7.11.1" evidence="1"/>
<protein>
    <recommendedName>
        <fullName evidence="1">non-specific serine/threonine protein kinase</fullName>
        <ecNumber evidence="1">2.7.11.1</ecNumber>
    </recommendedName>
</protein>
<evidence type="ECO:0000259" key="10">
    <source>
        <dbReference type="PROSITE" id="PS50011"/>
    </source>
</evidence>
<dbReference type="SUPFAM" id="SSF56112">
    <property type="entry name" value="Protein kinase-like (PK-like)"/>
    <property type="match status" value="1"/>
</dbReference>
<feature type="region of interest" description="Disordered" evidence="9">
    <location>
        <begin position="609"/>
        <end position="640"/>
    </location>
</feature>
<dbReference type="PANTHER" id="PTHR24356">
    <property type="entry name" value="SERINE/THREONINE-PROTEIN KINASE"/>
    <property type="match status" value="1"/>
</dbReference>
<keyword evidence="6" id="KW-0067">ATP-binding</keyword>
<accession>A0A086K1U5</accession>
<name>A0A086K1U5_TOXGO</name>
<comment type="caution">
    <text evidence="11">The sequence shown here is derived from an EMBL/GenBank/DDBJ whole genome shotgun (WGS) entry which is preliminary data.</text>
</comment>
<dbReference type="EMBL" id="AEYH02002498">
    <property type="protein sequence ID" value="KFG38363.1"/>
    <property type="molecule type" value="Genomic_DNA"/>
</dbReference>
<evidence type="ECO:0000256" key="8">
    <source>
        <dbReference type="ARBA" id="ARBA00048679"/>
    </source>
</evidence>
<organism evidence="11 12">
    <name type="scientific">Toxoplasma gondii FOU</name>
    <dbReference type="NCBI Taxonomy" id="943167"/>
    <lineage>
        <taxon>Eukaryota</taxon>
        <taxon>Sar</taxon>
        <taxon>Alveolata</taxon>
        <taxon>Apicomplexa</taxon>
        <taxon>Conoidasida</taxon>
        <taxon>Coccidia</taxon>
        <taxon>Eucoccidiorida</taxon>
        <taxon>Eimeriorina</taxon>
        <taxon>Sarcocystidae</taxon>
        <taxon>Toxoplasma</taxon>
    </lineage>
</organism>
<comment type="catalytic activity">
    <reaction evidence="7">
        <text>L-threonyl-[protein] + ATP = O-phospho-L-threonyl-[protein] + ADP + H(+)</text>
        <dbReference type="Rhea" id="RHEA:46608"/>
        <dbReference type="Rhea" id="RHEA-COMP:11060"/>
        <dbReference type="Rhea" id="RHEA-COMP:11605"/>
        <dbReference type="ChEBI" id="CHEBI:15378"/>
        <dbReference type="ChEBI" id="CHEBI:30013"/>
        <dbReference type="ChEBI" id="CHEBI:30616"/>
        <dbReference type="ChEBI" id="CHEBI:61977"/>
        <dbReference type="ChEBI" id="CHEBI:456216"/>
        <dbReference type="EC" id="2.7.11.1"/>
    </reaction>
</comment>
<evidence type="ECO:0000256" key="6">
    <source>
        <dbReference type="ARBA" id="ARBA00022840"/>
    </source>
</evidence>
<dbReference type="AlphaFoldDB" id="A0A086K1U5"/>
<dbReference type="OrthoDB" id="248923at2759"/>
<dbReference type="Pfam" id="PF00069">
    <property type="entry name" value="Pkinase"/>
    <property type="match status" value="1"/>
</dbReference>
<evidence type="ECO:0000256" key="4">
    <source>
        <dbReference type="ARBA" id="ARBA00022741"/>
    </source>
</evidence>
<evidence type="ECO:0000256" key="3">
    <source>
        <dbReference type="ARBA" id="ARBA00022679"/>
    </source>
</evidence>
<sequence length="640" mass="71272">MPEQDLASGFLLRFQNARPVCLSVGSFVSFRTVQPRKMRDRGWRCVWHRMAGVGALFGIFGVLCTVEAGATVAAPQVETGPLLSVRAPRSPLHLRDVDAPEVTHASSEGSPQFESSLSQQRLRRPADRGEAHNGEEPRKDAATQTVRGYGGQSTEPPPASIVPVSSEAPQDGAEQRQASSAAESLAGLDPDAGDTGLRSQEMDEEGSGAAQDMERAHAAQPTVSTWDDAHLVQVSTSHPDMFPVDGSFSKKQEGRRERRLAVRGDDSFARGHNRDRDASNGRSILRRAPGWAKIAALATGLLVSAFGYSSYKHGGPRVALRIHKLHLKRKLPISWRRYLNNLPVLDERLFPEFEDILPWLRRGARLVKRVPHVSEALADFIGLDEETRRTGIVIKVKSSTDAEARRLVYEVNAHANMVPDNPFFLPIIGAYQGASKRAVYMILPRARADVADYVRARPYDVDVRLAAAEMVYSNYILHTHGFLHRDIKAHNYFVTFDGHVVLADFEGVGVLQQRTPVVGTRGYFAPELSRATDHTEKSDVFALGQTLKRLVKYMRPTVRVPHLRELWALTKRMTAKDPEERPTLKQVMEDPYFDGIDFERLEAKDQGVPFRGDFSIDDPDAGGKMYIPPSKEQDHEQENE</sequence>
<dbReference type="SMR" id="A0A086K1U5"/>
<feature type="domain" description="Protein kinase" evidence="10">
    <location>
        <begin position="291"/>
        <end position="593"/>
    </location>
</feature>
<dbReference type="InterPro" id="IPR008271">
    <property type="entry name" value="Ser/Thr_kinase_AS"/>
</dbReference>
<dbReference type="CDD" id="cd00180">
    <property type="entry name" value="PKc"/>
    <property type="match status" value="1"/>
</dbReference>
<comment type="catalytic activity">
    <reaction evidence="8">
        <text>L-seryl-[protein] + ATP = O-phospho-L-seryl-[protein] + ADP + H(+)</text>
        <dbReference type="Rhea" id="RHEA:17989"/>
        <dbReference type="Rhea" id="RHEA-COMP:9863"/>
        <dbReference type="Rhea" id="RHEA-COMP:11604"/>
        <dbReference type="ChEBI" id="CHEBI:15378"/>
        <dbReference type="ChEBI" id="CHEBI:29999"/>
        <dbReference type="ChEBI" id="CHEBI:30616"/>
        <dbReference type="ChEBI" id="CHEBI:83421"/>
        <dbReference type="ChEBI" id="CHEBI:456216"/>
        <dbReference type="EC" id="2.7.11.1"/>
    </reaction>
</comment>
<dbReference type="GO" id="GO:0004674">
    <property type="term" value="F:protein serine/threonine kinase activity"/>
    <property type="evidence" value="ECO:0007669"/>
    <property type="project" value="UniProtKB-KW"/>
</dbReference>
<dbReference type="SMART" id="SM00220">
    <property type="entry name" value="S_TKc"/>
    <property type="match status" value="1"/>
</dbReference>
<dbReference type="PANTHER" id="PTHR24356:SF1">
    <property type="entry name" value="SERINE_THREONINE-PROTEIN KINASE GREATWALL"/>
    <property type="match status" value="1"/>
</dbReference>
<dbReference type="VEuPathDB" id="ToxoDB:TGFOU_304740"/>
<evidence type="ECO:0000313" key="11">
    <source>
        <dbReference type="EMBL" id="KFG38363.1"/>
    </source>
</evidence>
<keyword evidence="4" id="KW-0547">Nucleotide-binding</keyword>
<feature type="compositionally biased region" description="Basic and acidic residues" evidence="9">
    <location>
        <begin position="248"/>
        <end position="279"/>
    </location>
</feature>
<feature type="compositionally biased region" description="Basic and acidic residues" evidence="9">
    <location>
        <begin position="631"/>
        <end position="640"/>
    </location>
</feature>
<proteinExistence type="predicted"/>
<evidence type="ECO:0000256" key="9">
    <source>
        <dbReference type="SAM" id="MobiDB-lite"/>
    </source>
</evidence>
<feature type="region of interest" description="Disordered" evidence="9">
    <location>
        <begin position="100"/>
        <end position="222"/>
    </location>
</feature>
<feature type="region of interest" description="Disordered" evidence="9">
    <location>
        <begin position="237"/>
        <end position="280"/>
    </location>
</feature>
<evidence type="ECO:0000256" key="7">
    <source>
        <dbReference type="ARBA" id="ARBA00047899"/>
    </source>
</evidence>
<evidence type="ECO:0000256" key="1">
    <source>
        <dbReference type="ARBA" id="ARBA00012513"/>
    </source>
</evidence>
<feature type="compositionally biased region" description="Basic and acidic residues" evidence="9">
    <location>
        <begin position="124"/>
        <end position="141"/>
    </location>
</feature>
<dbReference type="Gene3D" id="1.10.510.10">
    <property type="entry name" value="Transferase(Phosphotransferase) domain 1"/>
    <property type="match status" value="1"/>
</dbReference>
<dbReference type="InterPro" id="IPR011009">
    <property type="entry name" value="Kinase-like_dom_sf"/>
</dbReference>
<feature type="compositionally biased region" description="Low complexity" evidence="9">
    <location>
        <begin position="175"/>
        <end position="186"/>
    </location>
</feature>
<evidence type="ECO:0000313" key="12">
    <source>
        <dbReference type="Proteomes" id="UP000028838"/>
    </source>
</evidence>
<dbReference type="Proteomes" id="UP000028838">
    <property type="component" value="Unassembled WGS sequence"/>
</dbReference>
<keyword evidence="2" id="KW-0723">Serine/threonine-protein kinase</keyword>
<dbReference type="PROSITE" id="PS00108">
    <property type="entry name" value="PROTEIN_KINASE_ST"/>
    <property type="match status" value="1"/>
</dbReference>
<dbReference type="GO" id="GO:0005524">
    <property type="term" value="F:ATP binding"/>
    <property type="evidence" value="ECO:0007669"/>
    <property type="project" value="UniProtKB-KW"/>
</dbReference>
<keyword evidence="5 11" id="KW-0418">Kinase</keyword>
<evidence type="ECO:0000256" key="2">
    <source>
        <dbReference type="ARBA" id="ARBA00022527"/>
    </source>
</evidence>
<dbReference type="InterPro" id="IPR000719">
    <property type="entry name" value="Prot_kinase_dom"/>
</dbReference>
<reference evidence="11 12" key="1">
    <citation type="submission" date="2014-07" db="EMBL/GenBank/DDBJ databases">
        <authorList>
            <person name="Sibley D."/>
            <person name="Venepally P."/>
            <person name="Karamycheva S."/>
            <person name="Hadjithomas M."/>
            <person name="Khan A."/>
            <person name="Brunk B."/>
            <person name="Roos D."/>
            <person name="Caler E."/>
            <person name="Lorenzi H."/>
        </authorList>
    </citation>
    <scope>NUCLEOTIDE SEQUENCE [LARGE SCALE GENOMIC DNA]</scope>
    <source>
        <strain evidence="11 12">FOU</strain>
    </source>
</reference>